<name>A0A1I5TZT7_9EURY</name>
<dbReference type="Proteomes" id="UP000183769">
    <property type="component" value="Unassembled WGS sequence"/>
</dbReference>
<dbReference type="SUPFAM" id="SSF56300">
    <property type="entry name" value="Metallo-dependent phosphatases"/>
    <property type="match status" value="1"/>
</dbReference>
<evidence type="ECO:0000313" key="4">
    <source>
        <dbReference type="EMBL" id="SFP88572.1"/>
    </source>
</evidence>
<dbReference type="InterPro" id="IPR036907">
    <property type="entry name" value="5'-Nucleotdase_C_sf"/>
</dbReference>
<dbReference type="SUPFAM" id="SSF55816">
    <property type="entry name" value="5'-nucleotidase (syn. UDP-sugar hydrolase), C-terminal domain"/>
    <property type="match status" value="1"/>
</dbReference>
<evidence type="ECO:0000313" key="5">
    <source>
        <dbReference type="Proteomes" id="UP000183769"/>
    </source>
</evidence>
<dbReference type="GO" id="GO:0009166">
    <property type="term" value="P:nucleotide catabolic process"/>
    <property type="evidence" value="ECO:0007669"/>
    <property type="project" value="InterPro"/>
</dbReference>
<proteinExistence type="predicted"/>
<dbReference type="InterPro" id="IPR029052">
    <property type="entry name" value="Metallo-depent_PP-like"/>
</dbReference>
<dbReference type="Pfam" id="PF02872">
    <property type="entry name" value="5_nucleotid_C"/>
    <property type="match status" value="1"/>
</dbReference>
<dbReference type="RefSeq" id="WP_074879150.1">
    <property type="nucleotide sequence ID" value="NZ_FOXI01000011.1"/>
</dbReference>
<dbReference type="PANTHER" id="PTHR11575">
    <property type="entry name" value="5'-NUCLEOTIDASE-RELATED"/>
    <property type="match status" value="1"/>
</dbReference>
<dbReference type="CDD" id="cd00845">
    <property type="entry name" value="MPP_UshA_N_like"/>
    <property type="match status" value="1"/>
</dbReference>
<dbReference type="InterPro" id="IPR008334">
    <property type="entry name" value="5'-Nucleotdase_C"/>
</dbReference>
<sequence length="473" mass="50567">MVRLLHYSDIENLYDDAERAGRFAGRIRERDGEDALVVGTGDTTAPGVVSLAASGRQVLDFADAVDTVADTFGNHDFDYGPDATREIVADSEFTWVSANTLDEDGEPFGAAEGVVPWTIAEADGERVGFFGLTDPTTDSINPQAAPLTFTDPYAAADEAVAELRDEGVDYVVALSHLGGGDDELARRVDVDAILGGHVHSVRTEYVDGALCTRPGVNGHEFVEIELGADDAAAARGDGGVAASARVIDPSEGPVHEDPSEGPVHEDLTDALERRRESAGLTETVATVDEPLARTDETTFGGESRIGNFVADAYRAAADADVGLQNGGGIREGPALSGDVTLADLVSVLPFEEPVVVVELTGRELLETFSEADGSELDFGEPHWWHAHLSGASLRWDHEAGELLDARVDGEPIDPEQRYTVATAEYLLHSDHEFPTIEQRHRAGEVGIQHDVLAEHARRGGLDVKVEGRMVFEP</sequence>
<keyword evidence="5" id="KW-1185">Reference proteome</keyword>
<dbReference type="OrthoDB" id="21342at2157"/>
<dbReference type="InterPro" id="IPR004843">
    <property type="entry name" value="Calcineurin-like_PHP"/>
</dbReference>
<keyword evidence="1" id="KW-0732">Signal</keyword>
<dbReference type="Pfam" id="PF00149">
    <property type="entry name" value="Metallophos"/>
    <property type="match status" value="1"/>
</dbReference>
<feature type="domain" description="Calcineurin-like phosphoesterase" evidence="2">
    <location>
        <begin position="3"/>
        <end position="200"/>
    </location>
</feature>
<dbReference type="PANTHER" id="PTHR11575:SF24">
    <property type="entry name" value="5'-NUCLEOTIDASE"/>
    <property type="match status" value="1"/>
</dbReference>
<evidence type="ECO:0000259" key="2">
    <source>
        <dbReference type="Pfam" id="PF00149"/>
    </source>
</evidence>
<feature type="domain" description="5'-Nucleotidase C-terminal" evidence="3">
    <location>
        <begin position="284"/>
        <end position="436"/>
    </location>
</feature>
<protein>
    <submittedName>
        <fullName evidence="4">2',3'-cyclic-nucleotide 2'-phosphodiesterase/5'-or 3'-nucleotidase, 5'-nucleotidase family</fullName>
    </submittedName>
</protein>
<organism evidence="4 5">
    <name type="scientific">Halolamina pelagica</name>
    <dbReference type="NCBI Taxonomy" id="699431"/>
    <lineage>
        <taxon>Archaea</taxon>
        <taxon>Methanobacteriati</taxon>
        <taxon>Methanobacteriota</taxon>
        <taxon>Stenosarchaea group</taxon>
        <taxon>Halobacteria</taxon>
        <taxon>Halobacteriales</taxon>
        <taxon>Haloferacaceae</taxon>
    </lineage>
</organism>
<dbReference type="Gene3D" id="3.90.780.10">
    <property type="entry name" value="5'-Nucleotidase, C-terminal domain"/>
    <property type="match status" value="1"/>
</dbReference>
<reference evidence="5" key="1">
    <citation type="submission" date="2016-10" db="EMBL/GenBank/DDBJ databases">
        <authorList>
            <person name="Varghese N."/>
            <person name="Submissions S."/>
        </authorList>
    </citation>
    <scope>NUCLEOTIDE SEQUENCE [LARGE SCALE GENOMIC DNA]</scope>
    <source>
        <strain evidence="5">CGMCC 1.10329</strain>
    </source>
</reference>
<evidence type="ECO:0000259" key="3">
    <source>
        <dbReference type="Pfam" id="PF02872"/>
    </source>
</evidence>
<dbReference type="GO" id="GO:0016787">
    <property type="term" value="F:hydrolase activity"/>
    <property type="evidence" value="ECO:0007669"/>
    <property type="project" value="InterPro"/>
</dbReference>
<gene>
    <name evidence="4" type="ORF">SAMN05216277_11139</name>
</gene>
<accession>A0A1I5TZT7</accession>
<evidence type="ECO:0000256" key="1">
    <source>
        <dbReference type="ARBA" id="ARBA00022729"/>
    </source>
</evidence>
<dbReference type="PRINTS" id="PR01607">
    <property type="entry name" value="APYRASEFAMLY"/>
</dbReference>
<dbReference type="InterPro" id="IPR006179">
    <property type="entry name" value="5_nucleotidase/apyrase"/>
</dbReference>
<dbReference type="AlphaFoldDB" id="A0A1I5TZT7"/>
<dbReference type="EMBL" id="FOXI01000011">
    <property type="protein sequence ID" value="SFP88572.1"/>
    <property type="molecule type" value="Genomic_DNA"/>
</dbReference>
<dbReference type="Gene3D" id="3.60.21.10">
    <property type="match status" value="1"/>
</dbReference>